<proteinExistence type="predicted"/>
<dbReference type="Pfam" id="PF08028">
    <property type="entry name" value="Acyl-CoA_dh_2"/>
    <property type="match status" value="1"/>
</dbReference>
<dbReference type="PANTHER" id="PTHR48083">
    <property type="entry name" value="MEDIUM-CHAIN SPECIFIC ACYL-COA DEHYDROGENASE, MITOCHONDRIAL-RELATED"/>
    <property type="match status" value="1"/>
</dbReference>
<dbReference type="InterPro" id="IPR009100">
    <property type="entry name" value="AcylCoA_DH/oxidase_NM_dom_sf"/>
</dbReference>
<reference evidence="4" key="1">
    <citation type="journal article" date="2019" name="Int. J. Syst. Evol. Microbiol.">
        <title>The Global Catalogue of Microorganisms (GCM) 10K type strain sequencing project: providing services to taxonomists for standard genome sequencing and annotation.</title>
        <authorList>
            <consortium name="The Broad Institute Genomics Platform"/>
            <consortium name="The Broad Institute Genome Sequencing Center for Infectious Disease"/>
            <person name="Wu L."/>
            <person name="Ma J."/>
        </authorList>
    </citation>
    <scope>NUCLEOTIDE SEQUENCE [LARGE SCALE GENOMIC DNA]</scope>
    <source>
        <strain evidence="4">KCTC 42586</strain>
    </source>
</reference>
<dbReference type="Gene3D" id="2.40.110.10">
    <property type="entry name" value="Butyryl-CoA Dehydrogenase, subunit A, domain 2"/>
    <property type="match status" value="1"/>
</dbReference>
<dbReference type="EMBL" id="JBHSKM010000016">
    <property type="protein sequence ID" value="MFC5216506.1"/>
    <property type="molecule type" value="Genomic_DNA"/>
</dbReference>
<evidence type="ECO:0000256" key="1">
    <source>
        <dbReference type="ARBA" id="ARBA00023002"/>
    </source>
</evidence>
<dbReference type="InterPro" id="IPR046373">
    <property type="entry name" value="Acyl-CoA_Oxase/DH_mid-dom_sf"/>
</dbReference>
<dbReference type="SUPFAM" id="SSF56645">
    <property type="entry name" value="Acyl-CoA dehydrogenase NM domain-like"/>
    <property type="match status" value="1"/>
</dbReference>
<dbReference type="Gene3D" id="1.10.540.10">
    <property type="entry name" value="Acyl-CoA dehydrogenase/oxidase, N-terminal domain"/>
    <property type="match status" value="1"/>
</dbReference>
<feature type="domain" description="Acyl-CoA dehydrogenase C-terminal" evidence="2">
    <location>
        <begin position="240"/>
        <end position="363"/>
    </location>
</feature>
<gene>
    <name evidence="3" type="ORF">ACFPQ9_21925</name>
</gene>
<dbReference type="SUPFAM" id="SSF47203">
    <property type="entry name" value="Acyl-CoA dehydrogenase C-terminal domain-like"/>
    <property type="match status" value="1"/>
</dbReference>
<dbReference type="InterPro" id="IPR050741">
    <property type="entry name" value="Acyl-CoA_dehydrogenase"/>
</dbReference>
<evidence type="ECO:0000259" key="2">
    <source>
        <dbReference type="Pfam" id="PF08028"/>
    </source>
</evidence>
<dbReference type="PANTHER" id="PTHR48083:SF19">
    <property type="entry name" value="FLAVIN-DEPENDENT MONOOXYGENASE, OXYGENASE SUBUNIT HSAA"/>
    <property type="match status" value="1"/>
</dbReference>
<accession>A0ABW0CMP7</accession>
<organism evidence="3 4">
    <name type="scientific">Streptomyces coerulescens</name>
    <dbReference type="NCBI Taxonomy" id="29304"/>
    <lineage>
        <taxon>Bacteria</taxon>
        <taxon>Bacillati</taxon>
        <taxon>Actinomycetota</taxon>
        <taxon>Actinomycetes</taxon>
        <taxon>Kitasatosporales</taxon>
        <taxon>Streptomycetaceae</taxon>
        <taxon>Streptomyces</taxon>
    </lineage>
</organism>
<evidence type="ECO:0000313" key="3">
    <source>
        <dbReference type="EMBL" id="MFC5216506.1"/>
    </source>
</evidence>
<dbReference type="Proteomes" id="UP001596263">
    <property type="component" value="Unassembled WGS sequence"/>
</dbReference>
<comment type="caution">
    <text evidence="3">The sequence shown here is derived from an EMBL/GenBank/DDBJ whole genome shotgun (WGS) entry which is preliminary data.</text>
</comment>
<dbReference type="PIRSF" id="PIRSF016578">
    <property type="entry name" value="HsaA"/>
    <property type="match status" value="1"/>
</dbReference>
<keyword evidence="4" id="KW-1185">Reference proteome</keyword>
<sequence>MTGMLLSPRTTSDTFVSAARAAGVPAGHDAARADRERRLSADVVAALVGAGFSRALVPARHGGVATDFAALTEAVAAVGEGCASAAWIGSLLAYTARFAAYLPAEGQAEIWADGPDTRVVSSLVSAGATAVPADGGWRLTGAWTYASGVEFSDWALVMAMAPGADEHQQARFFAIPRSAYRIEETWDTVGMRATGSHTVVVDAVTVPAHRTFLMDDVFMGRGAVSDELRHSQPLFAVNGLTFAAPVLGAARAALKLSERALTDKAVRGTEPAEAQQIAHARAAGEIDAAALLLTRAAQSVDRARATDDVLVRNRRDCALATQLLLGAVDALFRAGGTRRQSASDPLQRIWRDVNSAASHMVLQFEPAALAFTRGSLDAARAGKSS</sequence>
<dbReference type="Gene3D" id="1.20.140.10">
    <property type="entry name" value="Butyryl-CoA Dehydrogenase, subunit A, domain 3"/>
    <property type="match status" value="1"/>
</dbReference>
<dbReference type="InterPro" id="IPR013107">
    <property type="entry name" value="Acyl-CoA_DH_C"/>
</dbReference>
<keyword evidence="1" id="KW-0560">Oxidoreductase</keyword>
<evidence type="ECO:0000313" key="4">
    <source>
        <dbReference type="Proteomes" id="UP001596263"/>
    </source>
</evidence>
<name>A0ABW0CMP7_STRCD</name>
<dbReference type="RefSeq" id="WP_380855631.1">
    <property type="nucleotide sequence ID" value="NZ_JBHSKM010000016.1"/>
</dbReference>
<protein>
    <submittedName>
        <fullName evidence="3">Acyl-CoA dehydrogenase</fullName>
    </submittedName>
</protein>
<dbReference type="InterPro" id="IPR037069">
    <property type="entry name" value="AcylCoA_DH/ox_N_sf"/>
</dbReference>
<dbReference type="InterPro" id="IPR036250">
    <property type="entry name" value="AcylCo_DH-like_C"/>
</dbReference>